<evidence type="ECO:0000313" key="2">
    <source>
        <dbReference type="EMBL" id="EFO79465.1"/>
    </source>
</evidence>
<comment type="caution">
    <text evidence="2">The sequence shown here is derived from an EMBL/GenBank/DDBJ whole genome shotgun (WGS) entry which is preliminary data.</text>
</comment>
<dbReference type="CDD" id="cd10551">
    <property type="entry name" value="PsrB"/>
    <property type="match status" value="1"/>
</dbReference>
<organism evidence="2 3">
    <name type="scientific">Oscillochloris trichoides DG-6</name>
    <dbReference type="NCBI Taxonomy" id="765420"/>
    <lineage>
        <taxon>Bacteria</taxon>
        <taxon>Bacillati</taxon>
        <taxon>Chloroflexota</taxon>
        <taxon>Chloroflexia</taxon>
        <taxon>Chloroflexales</taxon>
        <taxon>Chloroflexineae</taxon>
        <taxon>Oscillochloridaceae</taxon>
        <taxon>Oscillochloris</taxon>
    </lineage>
</organism>
<sequence>MSDINRSRSGTDLDAVRHRLHHARGMQFWRSLDDLADTPAFHELLEREFPRGAAELHDPISRRTFLKLMGASLALAGLSGCTTAMRQPQEKVAPFAHLAVEQTPGIPLYYATALTLDGFGMGVAVRNYDGRPIKVEGNPQHPASLGATDIYAQAELLALYDPDRPESVMQRGAISTWPSFLAALNQIMQAQKGLSGQGVRILSGTLTSPTIASQREELRTLFPAATWVQYDPVGRSNTYAGTRLAFGEALEPRYRFDQAAVVVALDADFLSEGPGRVRYARDAMAQRRVRLAQSEMSRMYVVEPHFSTTGMIADHRLPLKASQVAAVAAALAHGLGVAGVAAPNDLPEAAQHFVAAVLDDLRQAGSRALVLAGEAQPPSVHALAHALNVQLGAVGTTVEYTDPVVVQPSDQMADLAQLVADLNAGQVDLLVVLDANPVFSAPADLDFGTAMRQARVSVVQNAYRDETGQQADWFIPLAHPLESWGDVRAFDGSATIIQPLIMPLYAGRSAVQLLAALLGQAAEDDYALVAAAWQQRTELDDAAFADFFKQSLNDGVVAESAFPPRAVTLAALNLDLPPVIAGYELTFRASPTIYDGRFANNGWLQELPSPITKITWDNAALISVKTAITLFGLDADPKLKLDRLNAASEIDRQHALERLIAVNGSLVELVVDGRSLSMPVWIVPGHADETITVHLGYGRTAGGQVLADTGFDVYRLRSSQAPWFTSVQVRPVTGRYELASTQDHWTLEGRDIVRVGTLAHFREDPKGIATEIYQEEYGQETPPYESMLPPIDYSTGNQWAMAIDLNTCIGCNACIIACQAENNIPVIGKAEVARGREMHWIRIDRYFAGLDYDNPAIYVMPMTCQHCERAPCELVCPVVATVHDAEGINNMIYNRCVGTKYCSNNCPFKVRRFNFFQYNDLNTATLKLMRNPEVTVRNRGVMEKCSFCIQRISQTRIRAQVEGNRPIGPSEILTACQQVCPTQAIAFGDKNNPQSDVAQCKQEPHNYTVLDELNVLPRVSYLARLRNPSAGLEEHG</sequence>
<dbReference type="PANTHER" id="PTHR42783:SF3">
    <property type="entry name" value="GLUTAMATE SYNTHASE [NADPH] SMALL CHAIN-RELATED"/>
    <property type="match status" value="1"/>
</dbReference>
<dbReference type="Pfam" id="PF12838">
    <property type="entry name" value="Fer4_7"/>
    <property type="match status" value="1"/>
</dbReference>
<dbReference type="eggNOG" id="COG0437">
    <property type="taxonomic scope" value="Bacteria"/>
</dbReference>
<dbReference type="Proteomes" id="UP000054010">
    <property type="component" value="Unassembled WGS sequence"/>
</dbReference>
<protein>
    <submittedName>
        <fullName evidence="2">Fe-S-cluster-containing hydrogenase components 1-like protein</fullName>
    </submittedName>
</protein>
<dbReference type="NCBIfam" id="TIGR04519">
    <property type="entry name" value="MoCo_extend_TAT"/>
    <property type="match status" value="1"/>
</dbReference>
<dbReference type="SUPFAM" id="SSF53706">
    <property type="entry name" value="Formate dehydrogenase/DMSO reductase, domains 1-3"/>
    <property type="match status" value="1"/>
</dbReference>
<evidence type="ECO:0000313" key="3">
    <source>
        <dbReference type="Proteomes" id="UP000054010"/>
    </source>
</evidence>
<dbReference type="InterPro" id="IPR030948">
    <property type="entry name" value="TAT_var_transloc_signal_dom"/>
</dbReference>
<name>E1IGZ0_9CHLR</name>
<dbReference type="HOGENOM" id="CLU_306470_0_0_0"/>
<keyword evidence="3" id="KW-1185">Reference proteome</keyword>
<evidence type="ECO:0000259" key="1">
    <source>
        <dbReference type="PROSITE" id="PS51379"/>
    </source>
</evidence>
<dbReference type="PROSITE" id="PS51318">
    <property type="entry name" value="TAT"/>
    <property type="match status" value="1"/>
</dbReference>
<dbReference type="PROSITE" id="PS51379">
    <property type="entry name" value="4FE4S_FER_2"/>
    <property type="match status" value="1"/>
</dbReference>
<accession>E1IGZ0</accession>
<dbReference type="STRING" id="765420.OSCT_2591"/>
<reference evidence="2 3" key="1">
    <citation type="journal article" date="2011" name="J. Bacteriol.">
        <title>Draft genome sequence of the anoxygenic filamentous phototrophic bacterium Oscillochloris trichoides subsp. DG-6.</title>
        <authorList>
            <person name="Kuznetsov B.B."/>
            <person name="Ivanovsky R.N."/>
            <person name="Keppen O.I."/>
            <person name="Sukhacheva M.V."/>
            <person name="Bumazhkin B.K."/>
            <person name="Patutina E.O."/>
            <person name="Beletsky A.V."/>
            <person name="Mardanov A.V."/>
            <person name="Baslerov R.V."/>
            <person name="Panteleeva A.N."/>
            <person name="Kolganova T.V."/>
            <person name="Ravin N.V."/>
            <person name="Skryabin K.G."/>
        </authorList>
    </citation>
    <scope>NUCLEOTIDE SEQUENCE [LARGE SCALE GENOMIC DNA]</scope>
    <source>
        <strain evidence="2 3">DG-6</strain>
    </source>
</reference>
<dbReference type="InterPro" id="IPR006311">
    <property type="entry name" value="TAT_signal"/>
</dbReference>
<feature type="domain" description="4Fe-4S ferredoxin-type" evidence="1">
    <location>
        <begin position="799"/>
        <end position="829"/>
    </location>
</feature>
<gene>
    <name evidence="2" type="ORF">OSCT_2591</name>
</gene>
<proteinExistence type="predicted"/>
<dbReference type="Gene3D" id="3.30.70.20">
    <property type="match status" value="2"/>
</dbReference>
<dbReference type="EMBL" id="ADVR01000112">
    <property type="protein sequence ID" value="EFO79465.1"/>
    <property type="molecule type" value="Genomic_DNA"/>
</dbReference>
<dbReference type="Gene3D" id="3.40.228.10">
    <property type="entry name" value="Dimethylsulfoxide Reductase, domain 2"/>
    <property type="match status" value="1"/>
</dbReference>
<dbReference type="CDD" id="cd02784">
    <property type="entry name" value="MopB_CT_PHLH"/>
    <property type="match status" value="1"/>
</dbReference>
<dbReference type="OrthoDB" id="9779457at2"/>
<dbReference type="eggNOG" id="COG0243">
    <property type="taxonomic scope" value="Bacteria"/>
</dbReference>
<dbReference type="SUPFAM" id="SSF54862">
    <property type="entry name" value="4Fe-4S ferredoxins"/>
    <property type="match status" value="1"/>
</dbReference>
<dbReference type="AlphaFoldDB" id="E1IGZ0"/>
<dbReference type="Gene3D" id="3.40.50.740">
    <property type="match status" value="1"/>
</dbReference>
<dbReference type="PANTHER" id="PTHR42783">
    <property type="entry name" value="GLUTAMATE SYNTHASE [NADPH] SMALL CHAIN"/>
    <property type="match status" value="1"/>
</dbReference>
<dbReference type="InterPro" id="IPR017896">
    <property type="entry name" value="4Fe4S_Fe-S-bd"/>
</dbReference>